<dbReference type="InterPro" id="IPR001584">
    <property type="entry name" value="Integrase_cat-core"/>
</dbReference>
<accession>A0A371HR21</accession>
<evidence type="ECO:0000313" key="3">
    <source>
        <dbReference type="Proteomes" id="UP000257109"/>
    </source>
</evidence>
<protein>
    <submittedName>
        <fullName evidence="2">Pro-Pol polyprotein</fullName>
    </submittedName>
</protein>
<dbReference type="GO" id="GO:0015074">
    <property type="term" value="P:DNA integration"/>
    <property type="evidence" value="ECO:0007669"/>
    <property type="project" value="InterPro"/>
</dbReference>
<dbReference type="STRING" id="157652.A0A371HR21"/>
<reference evidence="2" key="1">
    <citation type="submission" date="2018-05" db="EMBL/GenBank/DDBJ databases">
        <title>Draft genome of Mucuna pruriens seed.</title>
        <authorList>
            <person name="Nnadi N.E."/>
            <person name="Vos R."/>
            <person name="Hasami M.H."/>
            <person name="Devisetty U.K."/>
            <person name="Aguiy J.C."/>
        </authorList>
    </citation>
    <scope>NUCLEOTIDE SEQUENCE [LARGE SCALE GENOMIC DNA]</scope>
    <source>
        <strain evidence="2">JCA_2017</strain>
    </source>
</reference>
<dbReference type="AlphaFoldDB" id="A0A371HR21"/>
<dbReference type="Gene3D" id="3.30.420.10">
    <property type="entry name" value="Ribonuclease H-like superfamily/Ribonuclease H"/>
    <property type="match status" value="1"/>
</dbReference>
<organism evidence="2 3">
    <name type="scientific">Mucuna pruriens</name>
    <name type="common">Velvet bean</name>
    <name type="synonym">Dolichos pruriens</name>
    <dbReference type="NCBI Taxonomy" id="157652"/>
    <lineage>
        <taxon>Eukaryota</taxon>
        <taxon>Viridiplantae</taxon>
        <taxon>Streptophyta</taxon>
        <taxon>Embryophyta</taxon>
        <taxon>Tracheophyta</taxon>
        <taxon>Spermatophyta</taxon>
        <taxon>Magnoliopsida</taxon>
        <taxon>eudicotyledons</taxon>
        <taxon>Gunneridae</taxon>
        <taxon>Pentapetalae</taxon>
        <taxon>rosids</taxon>
        <taxon>fabids</taxon>
        <taxon>Fabales</taxon>
        <taxon>Fabaceae</taxon>
        <taxon>Papilionoideae</taxon>
        <taxon>50 kb inversion clade</taxon>
        <taxon>NPAAA clade</taxon>
        <taxon>indigoferoid/millettioid clade</taxon>
        <taxon>Phaseoleae</taxon>
        <taxon>Mucuna</taxon>
    </lineage>
</organism>
<dbReference type="InterPro" id="IPR012337">
    <property type="entry name" value="RNaseH-like_sf"/>
</dbReference>
<dbReference type="InterPro" id="IPR052160">
    <property type="entry name" value="Gypsy_RT_Integrase-like"/>
</dbReference>
<dbReference type="InterPro" id="IPR036397">
    <property type="entry name" value="RNaseH_sf"/>
</dbReference>
<sequence length="177" mass="20482">MPQQLMLFREVFDVWGIDFMGPFPVSYGNSYIILVVDYVSRWVEARATKANDAKTVVEFMKFGVLKALISDQGSHFCNHAMVTLLENYGVLLLRITLKPTTKLRSSIGKSSCYKKLRLLEDVVWVHRTAYWTPLGMLPYQIVFSKDCHLLVEIEHQAYWAIKKCNMAYDQAGHERKL</sequence>
<gene>
    <name evidence="2" type="primary">pro-pol</name>
    <name evidence="2" type="ORF">CR513_10940</name>
</gene>
<proteinExistence type="predicted"/>
<feature type="non-terminal residue" evidence="2">
    <location>
        <position position="1"/>
    </location>
</feature>
<keyword evidence="3" id="KW-1185">Reference proteome</keyword>
<dbReference type="EMBL" id="QJKJ01001922">
    <property type="protein sequence ID" value="RDY05235.1"/>
    <property type="molecule type" value="Genomic_DNA"/>
</dbReference>
<feature type="domain" description="Integrase catalytic" evidence="1">
    <location>
        <begin position="1"/>
        <end position="90"/>
    </location>
</feature>
<evidence type="ECO:0000313" key="2">
    <source>
        <dbReference type="EMBL" id="RDY05235.1"/>
    </source>
</evidence>
<dbReference type="Pfam" id="PF00665">
    <property type="entry name" value="rve"/>
    <property type="match status" value="1"/>
</dbReference>
<dbReference type="OrthoDB" id="1700743at2759"/>
<comment type="caution">
    <text evidence="2">The sequence shown here is derived from an EMBL/GenBank/DDBJ whole genome shotgun (WGS) entry which is preliminary data.</text>
</comment>
<name>A0A371HR21_MUCPR</name>
<dbReference type="PROSITE" id="PS50994">
    <property type="entry name" value="INTEGRASE"/>
    <property type="match status" value="1"/>
</dbReference>
<evidence type="ECO:0000259" key="1">
    <source>
        <dbReference type="PROSITE" id="PS50994"/>
    </source>
</evidence>
<dbReference type="PANTHER" id="PTHR47266">
    <property type="entry name" value="ENDONUCLEASE-RELATED"/>
    <property type="match status" value="1"/>
</dbReference>
<dbReference type="SUPFAM" id="SSF53098">
    <property type="entry name" value="Ribonuclease H-like"/>
    <property type="match status" value="1"/>
</dbReference>
<dbReference type="GO" id="GO:0003676">
    <property type="term" value="F:nucleic acid binding"/>
    <property type="evidence" value="ECO:0007669"/>
    <property type="project" value="InterPro"/>
</dbReference>
<dbReference type="Proteomes" id="UP000257109">
    <property type="component" value="Unassembled WGS sequence"/>
</dbReference>